<dbReference type="STRING" id="1147741.A0A0R3RZM0"/>
<feature type="domain" description="Protein phosphatase 1 regulatory subunit 21 C-terminal" evidence="2">
    <location>
        <begin position="52"/>
        <end position="154"/>
    </location>
</feature>
<keyword evidence="1" id="KW-0175">Coiled coil</keyword>
<protein>
    <submittedName>
        <fullName evidence="4">TTKRSYEDQ domain-containing protein</fullName>
    </submittedName>
</protein>
<evidence type="ECO:0000313" key="3">
    <source>
        <dbReference type="Proteomes" id="UP000050640"/>
    </source>
</evidence>
<evidence type="ECO:0000256" key="1">
    <source>
        <dbReference type="SAM" id="Coils"/>
    </source>
</evidence>
<organism evidence="3 4">
    <name type="scientific">Elaeophora elaphi</name>
    <dbReference type="NCBI Taxonomy" id="1147741"/>
    <lineage>
        <taxon>Eukaryota</taxon>
        <taxon>Metazoa</taxon>
        <taxon>Ecdysozoa</taxon>
        <taxon>Nematoda</taxon>
        <taxon>Chromadorea</taxon>
        <taxon>Rhabditida</taxon>
        <taxon>Spirurina</taxon>
        <taxon>Spiruromorpha</taxon>
        <taxon>Filarioidea</taxon>
        <taxon>Onchocercidae</taxon>
        <taxon>Elaeophora</taxon>
    </lineage>
</organism>
<dbReference type="Pfam" id="PF21636">
    <property type="entry name" value="PPP1R21_C"/>
    <property type="match status" value="1"/>
</dbReference>
<dbReference type="InterPro" id="IPR049372">
    <property type="entry name" value="PPP1R21_C"/>
</dbReference>
<dbReference type="WBParaSite" id="EEL_0000778301-mRNA-1">
    <property type="protein sequence ID" value="EEL_0000778301-mRNA-1"/>
    <property type="gene ID" value="EEL_0000778301"/>
</dbReference>
<accession>A0A0R3RZM0</accession>
<keyword evidence="3" id="KW-1185">Reference proteome</keyword>
<feature type="coiled-coil region" evidence="1">
    <location>
        <begin position="115"/>
        <end position="149"/>
    </location>
</feature>
<dbReference type="GO" id="GO:0016020">
    <property type="term" value="C:membrane"/>
    <property type="evidence" value="ECO:0007669"/>
    <property type="project" value="TreeGrafter"/>
</dbReference>
<name>A0A0R3RZM0_9BILA</name>
<dbReference type="Proteomes" id="UP000050640">
    <property type="component" value="Unplaced"/>
</dbReference>
<dbReference type="PANTHER" id="PTHR21448">
    <property type="entry name" value="SMOOTH MUSCLE MYOSIN HEAVY CHAIN-RELATED"/>
    <property type="match status" value="1"/>
</dbReference>
<dbReference type="InterPro" id="IPR040024">
    <property type="entry name" value="PPP1R21"/>
</dbReference>
<proteinExistence type="predicted"/>
<dbReference type="AlphaFoldDB" id="A0A0R3RZM0"/>
<sequence length="174" mass="20312">LQIELATKRIIELEKEKERITLDCELLKTKFELVKSSESRTAVSKFPCKDADVICSYFEERIGDLHADIEYIRSRAFYYKHECKDLLKLAKLSKQENKALCEELRLVTASELALKEELEMTRKSYEVQLQNLHEHIANLNVQLDEQSKAMNSFKDVVNGVTSTKQVCFFDFLRL</sequence>
<evidence type="ECO:0000313" key="4">
    <source>
        <dbReference type="WBParaSite" id="EEL_0000778301-mRNA-1"/>
    </source>
</evidence>
<evidence type="ECO:0000259" key="2">
    <source>
        <dbReference type="Pfam" id="PF21636"/>
    </source>
</evidence>
<reference evidence="4" key="1">
    <citation type="submission" date="2017-02" db="UniProtKB">
        <authorList>
            <consortium name="WormBaseParasite"/>
        </authorList>
    </citation>
    <scope>IDENTIFICATION</scope>
</reference>
<dbReference type="PANTHER" id="PTHR21448:SF0">
    <property type="entry name" value="PROTEIN PHOSPHATASE 1 REGULATORY SUBUNIT 21"/>
    <property type="match status" value="1"/>
</dbReference>
<feature type="coiled-coil region" evidence="1">
    <location>
        <begin position="3"/>
        <end position="30"/>
    </location>
</feature>
<dbReference type="GO" id="GO:0005769">
    <property type="term" value="C:early endosome"/>
    <property type="evidence" value="ECO:0007669"/>
    <property type="project" value="TreeGrafter"/>
</dbReference>